<name>A0A853A8N8_9ACTN</name>
<dbReference type="GO" id="GO:0005829">
    <property type="term" value="C:cytosol"/>
    <property type="evidence" value="ECO:0007669"/>
    <property type="project" value="TreeGrafter"/>
</dbReference>
<dbReference type="SUPFAM" id="SSF51430">
    <property type="entry name" value="NAD(P)-linked oxidoreductase"/>
    <property type="match status" value="1"/>
</dbReference>
<dbReference type="RefSeq" id="WP_218904089.1">
    <property type="nucleotide sequence ID" value="NZ_JACBZD010000001.1"/>
</dbReference>
<evidence type="ECO:0000313" key="3">
    <source>
        <dbReference type="EMBL" id="NYI07001.1"/>
    </source>
</evidence>
<reference evidence="3 4" key="1">
    <citation type="submission" date="2020-07" db="EMBL/GenBank/DDBJ databases">
        <title>Sequencing the genomes of 1000 actinobacteria strains.</title>
        <authorList>
            <person name="Klenk H.-P."/>
        </authorList>
    </citation>
    <scope>NUCLEOTIDE SEQUENCE [LARGE SCALE GENOMIC DNA]</scope>
    <source>
        <strain evidence="3 4">DSM 42178</strain>
    </source>
</reference>
<dbReference type="InterPro" id="IPR050523">
    <property type="entry name" value="AKR_Detox_Biosynth"/>
</dbReference>
<accession>A0A853A8N8</accession>
<dbReference type="Proteomes" id="UP000567795">
    <property type="component" value="Unassembled WGS sequence"/>
</dbReference>
<gene>
    <name evidence="3" type="ORF">FHU37_003944</name>
</gene>
<dbReference type="EMBL" id="JACBZD010000001">
    <property type="protein sequence ID" value="NYI07001.1"/>
    <property type="molecule type" value="Genomic_DNA"/>
</dbReference>
<dbReference type="GO" id="GO:0016491">
    <property type="term" value="F:oxidoreductase activity"/>
    <property type="evidence" value="ECO:0007669"/>
    <property type="project" value="UniProtKB-KW"/>
</dbReference>
<keyword evidence="4" id="KW-1185">Reference proteome</keyword>
<feature type="domain" description="NADP-dependent oxidoreductase" evidence="2">
    <location>
        <begin position="24"/>
        <end position="342"/>
    </location>
</feature>
<evidence type="ECO:0000259" key="2">
    <source>
        <dbReference type="Pfam" id="PF00248"/>
    </source>
</evidence>
<evidence type="ECO:0000256" key="1">
    <source>
        <dbReference type="ARBA" id="ARBA00023002"/>
    </source>
</evidence>
<dbReference type="AlphaFoldDB" id="A0A853A8N8"/>
<protein>
    <submittedName>
        <fullName evidence="3">Aryl-alcohol dehydrogenase-like predicted oxidoreductase</fullName>
    </submittedName>
</protein>
<sequence length="361" mass="38545">MTSCITDRPPVRRLGTTDMEISTVGLGTWAIGGTGWRYAWGAQDDATSIATIRRAVEAGVNWIDTAPVYGLGHAEEVVGEAIAALPEGDRPLVFTKCGLVWHESDPGAPPRRLLRPESVRREVEASLRRLGVERIDLYQVHWPGDGPPPDDPDGQAVPEAPADATGIQEYWQVMADLRAEGKVRAIALSNHGLTRLKAAEAIAHVDAVQPRFSALSREAAAEIAWAEAHGTGVLAHQPMHSGLLSGAFSTERVAALPADDWRRRSPDFTTGLERNLVVVEAMRPIAERLGVPLPAVAVAWVLAWPGVTGAAVGARRPEQLDDWIGAGAVELTDRDLAEIATAIDDVAMGSGPVGVPAERAR</sequence>
<dbReference type="InterPro" id="IPR036812">
    <property type="entry name" value="NAD(P)_OxRdtase_dom_sf"/>
</dbReference>
<dbReference type="PANTHER" id="PTHR43364:SF4">
    <property type="entry name" value="NAD(P)-LINKED OXIDOREDUCTASE SUPERFAMILY PROTEIN"/>
    <property type="match status" value="1"/>
</dbReference>
<dbReference type="Gene3D" id="3.20.20.100">
    <property type="entry name" value="NADP-dependent oxidoreductase domain"/>
    <property type="match status" value="1"/>
</dbReference>
<comment type="caution">
    <text evidence="3">The sequence shown here is derived from an EMBL/GenBank/DDBJ whole genome shotgun (WGS) entry which is preliminary data.</text>
</comment>
<evidence type="ECO:0000313" key="4">
    <source>
        <dbReference type="Proteomes" id="UP000567795"/>
    </source>
</evidence>
<organism evidence="3 4">
    <name type="scientific">Allostreptomyces psammosilenae</name>
    <dbReference type="NCBI Taxonomy" id="1892865"/>
    <lineage>
        <taxon>Bacteria</taxon>
        <taxon>Bacillati</taxon>
        <taxon>Actinomycetota</taxon>
        <taxon>Actinomycetes</taxon>
        <taxon>Kitasatosporales</taxon>
        <taxon>Streptomycetaceae</taxon>
        <taxon>Allostreptomyces</taxon>
    </lineage>
</organism>
<dbReference type="InterPro" id="IPR023210">
    <property type="entry name" value="NADP_OxRdtase_dom"/>
</dbReference>
<proteinExistence type="predicted"/>
<keyword evidence="1" id="KW-0560">Oxidoreductase</keyword>
<dbReference type="CDD" id="cd19102">
    <property type="entry name" value="AKR_unchar"/>
    <property type="match status" value="1"/>
</dbReference>
<dbReference type="Pfam" id="PF00248">
    <property type="entry name" value="Aldo_ket_red"/>
    <property type="match status" value="1"/>
</dbReference>
<dbReference type="PANTHER" id="PTHR43364">
    <property type="entry name" value="NADH-SPECIFIC METHYLGLYOXAL REDUCTASE-RELATED"/>
    <property type="match status" value="1"/>
</dbReference>